<comment type="similarity">
    <text evidence="5">Belongs to the YqgF HJR family.</text>
</comment>
<protein>
    <recommendedName>
        <fullName evidence="5">Putative pre-16S rRNA nuclease</fullName>
        <ecNumber evidence="5">3.1.-.-</ecNumber>
    </recommendedName>
</protein>
<dbReference type="InterPro" id="IPR006641">
    <property type="entry name" value="YqgF/RNaseH-like_dom"/>
</dbReference>
<dbReference type="GO" id="GO:0016788">
    <property type="term" value="F:hydrolase activity, acting on ester bonds"/>
    <property type="evidence" value="ECO:0007669"/>
    <property type="project" value="UniProtKB-UniRule"/>
</dbReference>
<dbReference type="Pfam" id="PF03652">
    <property type="entry name" value="RuvX"/>
    <property type="match status" value="1"/>
</dbReference>
<dbReference type="PANTHER" id="PTHR33317:SF4">
    <property type="entry name" value="POLYNUCLEOTIDYL TRANSFERASE, RIBONUCLEASE H-LIKE SUPERFAMILY PROTEIN"/>
    <property type="match status" value="1"/>
</dbReference>
<evidence type="ECO:0000256" key="5">
    <source>
        <dbReference type="HAMAP-Rule" id="MF_00651"/>
    </source>
</evidence>
<organism evidence="7 8">
    <name type="scientific">Candidatus Terrybacteria bacterium CG10_big_fil_rev_8_21_14_0_10_41_10</name>
    <dbReference type="NCBI Taxonomy" id="1975026"/>
    <lineage>
        <taxon>Bacteria</taxon>
        <taxon>Candidatus Terryibacteriota</taxon>
    </lineage>
</organism>
<evidence type="ECO:0000259" key="6">
    <source>
        <dbReference type="SMART" id="SM00732"/>
    </source>
</evidence>
<comment type="caution">
    <text evidence="7">The sequence shown here is derived from an EMBL/GenBank/DDBJ whole genome shotgun (WGS) entry which is preliminary data.</text>
</comment>
<dbReference type="Proteomes" id="UP000230959">
    <property type="component" value="Unassembled WGS sequence"/>
</dbReference>
<proteinExistence type="inferred from homology"/>
<dbReference type="GO" id="GO:0000967">
    <property type="term" value="P:rRNA 5'-end processing"/>
    <property type="evidence" value="ECO:0007669"/>
    <property type="project" value="UniProtKB-UniRule"/>
</dbReference>
<evidence type="ECO:0000256" key="2">
    <source>
        <dbReference type="ARBA" id="ARBA00022517"/>
    </source>
</evidence>
<evidence type="ECO:0000256" key="1">
    <source>
        <dbReference type="ARBA" id="ARBA00022490"/>
    </source>
</evidence>
<dbReference type="SMART" id="SM00732">
    <property type="entry name" value="YqgFc"/>
    <property type="match status" value="1"/>
</dbReference>
<dbReference type="EC" id="3.1.-.-" evidence="5"/>
<feature type="domain" description="YqgF/RNase H-like" evidence="6">
    <location>
        <begin position="1"/>
        <end position="101"/>
    </location>
</feature>
<comment type="subcellular location">
    <subcellularLocation>
        <location evidence="5">Cytoplasm</location>
    </subcellularLocation>
</comment>
<gene>
    <name evidence="7" type="ORF">COV02_02780</name>
</gene>
<comment type="function">
    <text evidence="5">Could be a nuclease involved in processing of the 5'-end of pre-16S rRNA.</text>
</comment>
<dbReference type="GO" id="GO:0004518">
    <property type="term" value="F:nuclease activity"/>
    <property type="evidence" value="ECO:0007669"/>
    <property type="project" value="UniProtKB-KW"/>
</dbReference>
<evidence type="ECO:0000256" key="3">
    <source>
        <dbReference type="ARBA" id="ARBA00022722"/>
    </source>
</evidence>
<dbReference type="HAMAP" id="MF_00651">
    <property type="entry name" value="Nuclease_YqgF"/>
    <property type="match status" value="1"/>
</dbReference>
<evidence type="ECO:0000313" key="7">
    <source>
        <dbReference type="EMBL" id="PJE73414.1"/>
    </source>
</evidence>
<keyword evidence="2 5" id="KW-0690">Ribosome biogenesis</keyword>
<dbReference type="InterPro" id="IPR005227">
    <property type="entry name" value="YqgF"/>
</dbReference>
<dbReference type="EMBL" id="PFER01000040">
    <property type="protein sequence ID" value="PJE73414.1"/>
    <property type="molecule type" value="Genomic_DNA"/>
</dbReference>
<keyword evidence="3 5" id="KW-0540">Nuclease</keyword>
<keyword evidence="1 5" id="KW-0963">Cytoplasm</keyword>
<evidence type="ECO:0000313" key="8">
    <source>
        <dbReference type="Proteomes" id="UP000230959"/>
    </source>
</evidence>
<dbReference type="NCBIfam" id="TIGR00250">
    <property type="entry name" value="RNAse_H_YqgF"/>
    <property type="match status" value="1"/>
</dbReference>
<keyword evidence="4 5" id="KW-0378">Hydrolase</keyword>
<sequence length="149" mass="16623">MRYLGIDYGSKKIGIAVSSEDGKFAFAHSVILNKGLKKTAAEIGKITKENKIGKIVIGRSLNYKGEPNPIMEEIEKFKAELEGETGLEVMYENEVLTTMEAKRHMRGERVRPPVANKKKTTINAKREKETIDASAAAIILRSFLEKNNV</sequence>
<dbReference type="SUPFAM" id="SSF53098">
    <property type="entry name" value="Ribonuclease H-like"/>
    <property type="match status" value="1"/>
</dbReference>
<dbReference type="CDD" id="cd16964">
    <property type="entry name" value="YqgF"/>
    <property type="match status" value="1"/>
</dbReference>
<dbReference type="PANTHER" id="PTHR33317">
    <property type="entry name" value="POLYNUCLEOTIDYL TRANSFERASE, RIBONUCLEASE H-LIKE SUPERFAMILY PROTEIN"/>
    <property type="match status" value="1"/>
</dbReference>
<dbReference type="Gene3D" id="3.30.420.140">
    <property type="entry name" value="YqgF/RNase H-like domain"/>
    <property type="match status" value="1"/>
</dbReference>
<accession>A0A2M8L9X9</accession>
<dbReference type="GO" id="GO:0005829">
    <property type="term" value="C:cytosol"/>
    <property type="evidence" value="ECO:0007669"/>
    <property type="project" value="TreeGrafter"/>
</dbReference>
<dbReference type="AlphaFoldDB" id="A0A2M8L9X9"/>
<dbReference type="InterPro" id="IPR012337">
    <property type="entry name" value="RNaseH-like_sf"/>
</dbReference>
<dbReference type="InterPro" id="IPR037027">
    <property type="entry name" value="YqgF/RNaseH-like_dom_sf"/>
</dbReference>
<name>A0A2M8L9X9_9BACT</name>
<evidence type="ECO:0000256" key="4">
    <source>
        <dbReference type="ARBA" id="ARBA00022801"/>
    </source>
</evidence>
<reference evidence="8" key="1">
    <citation type="submission" date="2017-09" db="EMBL/GenBank/DDBJ databases">
        <title>Depth-based differentiation of microbial function through sediment-hosted aquifers and enrichment of novel symbionts in the deep terrestrial subsurface.</title>
        <authorList>
            <person name="Probst A.J."/>
            <person name="Ladd B."/>
            <person name="Jarett J.K."/>
            <person name="Geller-Mcgrath D.E."/>
            <person name="Sieber C.M.K."/>
            <person name="Emerson J.B."/>
            <person name="Anantharaman K."/>
            <person name="Thomas B.C."/>
            <person name="Malmstrom R."/>
            <person name="Stieglmeier M."/>
            <person name="Klingl A."/>
            <person name="Woyke T."/>
            <person name="Ryan C.M."/>
            <person name="Banfield J.F."/>
        </authorList>
    </citation>
    <scope>NUCLEOTIDE SEQUENCE [LARGE SCALE GENOMIC DNA]</scope>
</reference>